<keyword evidence="1" id="KW-0812">Transmembrane</keyword>
<keyword evidence="3" id="KW-1185">Reference proteome</keyword>
<evidence type="ECO:0000313" key="3">
    <source>
        <dbReference type="Proteomes" id="UP000199656"/>
    </source>
</evidence>
<feature type="transmembrane region" description="Helical" evidence="1">
    <location>
        <begin position="139"/>
        <end position="158"/>
    </location>
</feature>
<keyword evidence="1" id="KW-0472">Membrane</keyword>
<dbReference type="NCBIfam" id="NF038065">
    <property type="entry name" value="Pr6Pr"/>
    <property type="match status" value="1"/>
</dbReference>
<feature type="transmembrane region" description="Helical" evidence="1">
    <location>
        <begin position="9"/>
        <end position="28"/>
    </location>
</feature>
<organism evidence="2 3">
    <name type="scientific">Chitinophaga terrae</name>
    <name type="common">ex Kim and Jung 2007</name>
    <dbReference type="NCBI Taxonomy" id="408074"/>
    <lineage>
        <taxon>Bacteria</taxon>
        <taxon>Pseudomonadati</taxon>
        <taxon>Bacteroidota</taxon>
        <taxon>Chitinophagia</taxon>
        <taxon>Chitinophagales</taxon>
        <taxon>Chitinophagaceae</taxon>
        <taxon>Chitinophaga</taxon>
    </lineage>
</organism>
<evidence type="ECO:0000256" key="1">
    <source>
        <dbReference type="SAM" id="Phobius"/>
    </source>
</evidence>
<accession>A0A1H4FHP1</accession>
<feature type="transmembrane region" description="Helical" evidence="1">
    <location>
        <begin position="80"/>
        <end position="103"/>
    </location>
</feature>
<sequence length="209" mass="23879">MRKKTLQTIILITLATGEWFALIAQFILLMQTKSAPRGELIIRFFSYFTLLSNLLIAVSSTAILFFPNRRPGCWFLKPQVATALSVYIIIVGLVYNIVLRPLWDPQGLQKTVDELLHTVLPILFILYWTWFVPKKELQYSSFPGMLVFPIVYIIYTMARGAATDFYPYPFLDVTQQGWPATLVSIVLLSAFFIGLSLLMIFIGKKIARS</sequence>
<evidence type="ECO:0000313" key="2">
    <source>
        <dbReference type="EMBL" id="SEA96816.1"/>
    </source>
</evidence>
<proteinExistence type="predicted"/>
<evidence type="ECO:0008006" key="4">
    <source>
        <dbReference type="Google" id="ProtNLM"/>
    </source>
</evidence>
<dbReference type="Proteomes" id="UP000199656">
    <property type="component" value="Unassembled WGS sequence"/>
</dbReference>
<dbReference type="AlphaFoldDB" id="A0A1H4FHP1"/>
<dbReference type="STRING" id="408074.SAMN05660909_04405"/>
<reference evidence="3" key="1">
    <citation type="submission" date="2016-10" db="EMBL/GenBank/DDBJ databases">
        <authorList>
            <person name="Varghese N."/>
            <person name="Submissions S."/>
        </authorList>
    </citation>
    <scope>NUCLEOTIDE SEQUENCE [LARGE SCALE GENOMIC DNA]</scope>
    <source>
        <strain evidence="3">DSM 23920</strain>
    </source>
</reference>
<dbReference type="OrthoDB" id="9809977at2"/>
<feature type="transmembrane region" description="Helical" evidence="1">
    <location>
        <begin position="115"/>
        <end position="132"/>
    </location>
</feature>
<name>A0A1H4FHP1_9BACT</name>
<dbReference type="RefSeq" id="WP_089764256.1">
    <property type="nucleotide sequence ID" value="NZ_BKAT01000045.1"/>
</dbReference>
<gene>
    <name evidence="2" type="ORF">SAMN05660909_04405</name>
</gene>
<dbReference type="InterPro" id="IPR049713">
    <property type="entry name" value="Pr6Pr-like"/>
</dbReference>
<keyword evidence="1" id="KW-1133">Transmembrane helix</keyword>
<feature type="transmembrane region" description="Helical" evidence="1">
    <location>
        <begin position="178"/>
        <end position="202"/>
    </location>
</feature>
<feature type="transmembrane region" description="Helical" evidence="1">
    <location>
        <begin position="40"/>
        <end position="68"/>
    </location>
</feature>
<protein>
    <recommendedName>
        <fullName evidence="4">Pr6Pr family membrane protein</fullName>
    </recommendedName>
</protein>
<dbReference type="EMBL" id="FNRL01000025">
    <property type="protein sequence ID" value="SEA96816.1"/>
    <property type="molecule type" value="Genomic_DNA"/>
</dbReference>